<keyword evidence="1" id="KW-0812">Transmembrane</keyword>
<dbReference type="SUPFAM" id="SSF81324">
    <property type="entry name" value="Voltage-gated potassium channels"/>
    <property type="match status" value="1"/>
</dbReference>
<dbReference type="EMBL" id="CP097649">
    <property type="protein sequence ID" value="URI14529.1"/>
    <property type="molecule type" value="Genomic_DNA"/>
</dbReference>
<dbReference type="Gene3D" id="1.10.287.70">
    <property type="match status" value="1"/>
</dbReference>
<feature type="transmembrane region" description="Helical" evidence="1">
    <location>
        <begin position="42"/>
        <end position="62"/>
    </location>
</feature>
<accession>A0ABY4SN93</accession>
<dbReference type="InterPro" id="IPR013099">
    <property type="entry name" value="K_chnl_dom"/>
</dbReference>
<keyword evidence="1" id="KW-0472">Membrane</keyword>
<organism evidence="3 4">
    <name type="scientific">Brevundimonas albigilva</name>
    <dbReference type="NCBI Taxonomy" id="1312364"/>
    <lineage>
        <taxon>Bacteria</taxon>
        <taxon>Pseudomonadati</taxon>
        <taxon>Pseudomonadota</taxon>
        <taxon>Alphaproteobacteria</taxon>
        <taxon>Caulobacterales</taxon>
        <taxon>Caulobacteraceae</taxon>
        <taxon>Brevundimonas</taxon>
    </lineage>
</organism>
<feature type="transmembrane region" description="Helical" evidence="1">
    <location>
        <begin position="68"/>
        <end position="90"/>
    </location>
</feature>
<keyword evidence="3" id="KW-0406">Ion transport</keyword>
<reference evidence="3" key="1">
    <citation type="submission" date="2022-05" db="EMBL/GenBank/DDBJ databases">
        <title>Brevundimonas albigilva TT17 genome sequence.</title>
        <authorList>
            <person name="Lee K."/>
            <person name="Son H."/>
        </authorList>
    </citation>
    <scope>NUCLEOTIDE SEQUENCE</scope>
    <source>
        <strain evidence="3">TT17</strain>
    </source>
</reference>
<keyword evidence="4" id="KW-1185">Reference proteome</keyword>
<keyword evidence="1" id="KW-1133">Transmembrane helix</keyword>
<keyword evidence="3" id="KW-0407">Ion channel</keyword>
<dbReference type="Proteomes" id="UP001055429">
    <property type="component" value="Chromosome"/>
</dbReference>
<sequence length="157" mass="17212">MILELLIATVMVLATVALHGVGLLVIARVLHERDLRRAGYRISPFSLEGAVIASGVALALLTLHGVEIWLYAFLFVTLDAIATLPEAVYFSTISYATIGYSDAPILERWRLLGAIEGVNGTLLMGWSVAFFVTVMARVLPHRRASRRPARRDRADAP</sequence>
<dbReference type="RefSeq" id="WP_249749749.1">
    <property type="nucleotide sequence ID" value="NZ_CP097298.1"/>
</dbReference>
<evidence type="ECO:0000313" key="4">
    <source>
        <dbReference type="Proteomes" id="UP001055429"/>
    </source>
</evidence>
<evidence type="ECO:0000256" key="1">
    <source>
        <dbReference type="SAM" id="Phobius"/>
    </source>
</evidence>
<name>A0ABY4SN93_9CAUL</name>
<evidence type="ECO:0000313" key="3">
    <source>
        <dbReference type="EMBL" id="URI14529.1"/>
    </source>
</evidence>
<dbReference type="Pfam" id="PF07885">
    <property type="entry name" value="Ion_trans_2"/>
    <property type="match status" value="1"/>
</dbReference>
<feature type="transmembrane region" description="Helical" evidence="1">
    <location>
        <begin position="111"/>
        <end position="136"/>
    </location>
</feature>
<dbReference type="GO" id="GO:0034220">
    <property type="term" value="P:monoatomic ion transmembrane transport"/>
    <property type="evidence" value="ECO:0007669"/>
    <property type="project" value="UniProtKB-KW"/>
</dbReference>
<feature type="transmembrane region" description="Helical" evidence="1">
    <location>
        <begin position="6"/>
        <end position="30"/>
    </location>
</feature>
<proteinExistence type="predicted"/>
<evidence type="ECO:0000259" key="2">
    <source>
        <dbReference type="Pfam" id="PF07885"/>
    </source>
</evidence>
<protein>
    <submittedName>
        <fullName evidence="3">Potassium channel family protein</fullName>
    </submittedName>
</protein>
<gene>
    <name evidence="3" type="ORF">M8231_11960</name>
</gene>
<keyword evidence="3" id="KW-0813">Transport</keyword>
<feature type="domain" description="Potassium channel" evidence="2">
    <location>
        <begin position="68"/>
        <end position="136"/>
    </location>
</feature>